<evidence type="ECO:0000313" key="4">
    <source>
        <dbReference type="Proteomes" id="UP000440513"/>
    </source>
</evidence>
<evidence type="ECO:0000256" key="1">
    <source>
        <dbReference type="SAM" id="Phobius"/>
    </source>
</evidence>
<keyword evidence="1" id="KW-1133">Transmembrane helix</keyword>
<dbReference type="InterPro" id="IPR025436">
    <property type="entry name" value="DUF4179"/>
</dbReference>
<name>A0A7X2TMZ3_9FIRM</name>
<comment type="caution">
    <text evidence="3">The sequence shown here is derived from an EMBL/GenBank/DDBJ whole genome shotgun (WGS) entry which is preliminary data.</text>
</comment>
<dbReference type="Pfam" id="PF13786">
    <property type="entry name" value="DUF4179"/>
    <property type="match status" value="1"/>
</dbReference>
<feature type="transmembrane region" description="Helical" evidence="1">
    <location>
        <begin position="63"/>
        <end position="85"/>
    </location>
</feature>
<organism evidence="3 4">
    <name type="scientific">Oliverpabstia intestinalis</name>
    <dbReference type="NCBI Taxonomy" id="2606633"/>
    <lineage>
        <taxon>Bacteria</taxon>
        <taxon>Bacillati</taxon>
        <taxon>Bacillota</taxon>
        <taxon>Clostridia</taxon>
        <taxon>Lachnospirales</taxon>
        <taxon>Lachnospiraceae</taxon>
        <taxon>Oliverpabstia</taxon>
    </lineage>
</organism>
<dbReference type="RefSeq" id="WP_154432875.1">
    <property type="nucleotide sequence ID" value="NZ_VUMS01000028.1"/>
</dbReference>
<gene>
    <name evidence="3" type="ORF">FYJ57_12405</name>
</gene>
<evidence type="ECO:0000313" key="3">
    <source>
        <dbReference type="EMBL" id="MST67495.1"/>
    </source>
</evidence>
<keyword evidence="1" id="KW-0812">Transmembrane</keyword>
<sequence>MSNDRILRTLQQDVEIPEVVRKKADQAFARIHAEQEKTEPDNRKVVSYNKKETERKAISKRKIAVVAAVAALATATVTAGAAAYMKWSAGMAEGMQATEIQQKQLEDNGMAAFTSQSCTDAGVTVTAQQSITDNYNSHISFKVEGFQVEDGQQPDFGSISVLVNGKDDLNLDAGFYDGIITGEDGMPVRASDGSSALDENGDMIYYYVQEDGSMEFDINMNNYSEKGFFIGKDIQVELKDLGTVDKAEFTKTLEGTWSFEWTLGGADTAKTYTLNQPLGDSGATIQTVEISPISVYAEYNFPIQKETITGENEDGTTSESTTFKEAPPLMGIKLKDGTVIKNMYMGGGMIGYQNNSSDDYVYAYATDRIIDPDQIAYFLFINDDAPIGEQGMTEDNFYEVAVGENQQGDR</sequence>
<accession>A0A7X2TMZ3</accession>
<protein>
    <submittedName>
        <fullName evidence="3">DUF4179 domain-containing protein</fullName>
    </submittedName>
</protein>
<feature type="domain" description="DUF4179" evidence="2">
    <location>
        <begin position="57"/>
        <end position="144"/>
    </location>
</feature>
<keyword evidence="1" id="KW-0472">Membrane</keyword>
<dbReference type="AlphaFoldDB" id="A0A7X2TMZ3"/>
<dbReference type="Proteomes" id="UP000440513">
    <property type="component" value="Unassembled WGS sequence"/>
</dbReference>
<proteinExistence type="predicted"/>
<evidence type="ECO:0000259" key="2">
    <source>
        <dbReference type="Pfam" id="PF13786"/>
    </source>
</evidence>
<dbReference type="EMBL" id="VUMS01000028">
    <property type="protein sequence ID" value="MST67495.1"/>
    <property type="molecule type" value="Genomic_DNA"/>
</dbReference>
<reference evidence="3 4" key="1">
    <citation type="submission" date="2019-08" db="EMBL/GenBank/DDBJ databases">
        <title>In-depth cultivation of the pig gut microbiome towards novel bacterial diversity and tailored functional studies.</title>
        <authorList>
            <person name="Wylensek D."/>
            <person name="Hitch T.C.A."/>
            <person name="Clavel T."/>
        </authorList>
    </citation>
    <scope>NUCLEOTIDE SEQUENCE [LARGE SCALE GENOMIC DNA]</scope>
    <source>
        <strain evidence="3 4">BSM-380-WT-5A</strain>
    </source>
</reference>
<keyword evidence="4" id="KW-1185">Reference proteome</keyword>